<evidence type="ECO:0000313" key="2">
    <source>
        <dbReference type="Proteomes" id="UP000036261"/>
    </source>
</evidence>
<dbReference type="STRING" id="558151.ACM46_16915"/>
<keyword evidence="2" id="KW-1185">Reference proteome</keyword>
<dbReference type="PATRIC" id="fig|558151.6.peg.3580"/>
<gene>
    <name evidence="1" type="ORF">ACM46_16915</name>
</gene>
<organism evidence="1 2">
    <name type="scientific">Chryseobacterium angstadtii</name>
    <dbReference type="NCBI Taxonomy" id="558151"/>
    <lineage>
        <taxon>Bacteria</taxon>
        <taxon>Pseudomonadati</taxon>
        <taxon>Bacteroidota</taxon>
        <taxon>Flavobacteriia</taxon>
        <taxon>Flavobacteriales</taxon>
        <taxon>Weeksellaceae</taxon>
        <taxon>Chryseobacterium group</taxon>
        <taxon>Chryseobacterium</taxon>
    </lineage>
</organism>
<dbReference type="AlphaFoldDB" id="A0A0J7KRS8"/>
<proteinExistence type="predicted"/>
<name>A0A0J7KRS8_9FLAO</name>
<reference evidence="1 2" key="1">
    <citation type="journal article" date="2013" name="Int. J. Syst. Evol. Microbiol.">
        <title>Chryseobacterium angstadtii sp. nov., isolated from a newt tank.</title>
        <authorList>
            <person name="Kirk K.E."/>
            <person name="Hoffman J.A."/>
            <person name="Smith K.A."/>
            <person name="Strahan B.L."/>
            <person name="Failor K.C."/>
            <person name="Krebs J.E."/>
            <person name="Gale A.N."/>
            <person name="Do T.D."/>
            <person name="Sontag T.C."/>
            <person name="Batties A.M."/>
            <person name="Mistiszyn K."/>
            <person name="Newman J.D."/>
        </authorList>
    </citation>
    <scope>NUCLEOTIDE SEQUENCE [LARGE SCALE GENOMIC DNA]</scope>
    <source>
        <strain evidence="1 2">KM</strain>
    </source>
</reference>
<comment type="caution">
    <text evidence="1">The sequence shown here is derived from an EMBL/GenBank/DDBJ whole genome shotgun (WGS) entry which is preliminary data.</text>
</comment>
<dbReference type="EMBL" id="LFND01000006">
    <property type="protein sequence ID" value="KMQ59940.1"/>
    <property type="molecule type" value="Genomic_DNA"/>
</dbReference>
<evidence type="ECO:0000313" key="1">
    <source>
        <dbReference type="EMBL" id="KMQ59940.1"/>
    </source>
</evidence>
<dbReference type="Proteomes" id="UP000036261">
    <property type="component" value="Unassembled WGS sequence"/>
</dbReference>
<sequence length="74" mass="7762">MDSENLAPLIAKSASAILSAGPTSNLLELFLPPPKRFLTQLPAGSQKLFLGGFVLPANKEEKASLAALPVYTVP</sequence>
<accession>A0A0J7KRS8</accession>
<protein>
    <submittedName>
        <fullName evidence="1">Uncharacterized protein</fullName>
    </submittedName>
</protein>
<dbReference type="RefSeq" id="WP_048507875.1">
    <property type="nucleotide sequence ID" value="NZ_LFND01000006.1"/>
</dbReference>